<dbReference type="Proteomes" id="UP000242616">
    <property type="component" value="Unassembled WGS sequence"/>
</dbReference>
<keyword evidence="9" id="KW-0969">Cilium</keyword>
<evidence type="ECO:0000256" key="1">
    <source>
        <dbReference type="ARBA" id="ARBA00003041"/>
    </source>
</evidence>
<comment type="caution">
    <text evidence="9">The sequence shown here is derived from an EMBL/GenBank/DDBJ whole genome shotgun (WGS) entry which is preliminary data.</text>
</comment>
<dbReference type="Gene3D" id="1.20.5.620">
    <property type="entry name" value="F1F0 ATP synthase subunit B, membrane domain"/>
    <property type="match status" value="1"/>
</dbReference>
<organism evidence="9 10">
    <name type="scientific">Thermosipho affectus</name>
    <dbReference type="NCBI Taxonomy" id="660294"/>
    <lineage>
        <taxon>Bacteria</taxon>
        <taxon>Thermotogati</taxon>
        <taxon>Thermotogota</taxon>
        <taxon>Thermotogae</taxon>
        <taxon>Thermotogales</taxon>
        <taxon>Fervidobacteriaceae</taxon>
        <taxon>Thermosipho</taxon>
    </lineage>
</organism>
<proteinExistence type="inferred from homology"/>
<protein>
    <submittedName>
        <fullName evidence="9">Flagellar export/assembly protein</fullName>
    </submittedName>
</protein>
<evidence type="ECO:0000256" key="5">
    <source>
        <dbReference type="ARBA" id="ARBA00022927"/>
    </source>
</evidence>
<dbReference type="EMBL" id="LBFC01000022">
    <property type="protein sequence ID" value="ONN26632.1"/>
    <property type="molecule type" value="Genomic_DNA"/>
</dbReference>
<keyword evidence="10" id="KW-1185">Reference proteome</keyword>
<evidence type="ECO:0000313" key="9">
    <source>
        <dbReference type="EMBL" id="ONN26632.1"/>
    </source>
</evidence>
<evidence type="ECO:0000313" key="10">
    <source>
        <dbReference type="Proteomes" id="UP000242616"/>
    </source>
</evidence>
<reference evidence="9 10" key="1">
    <citation type="submission" date="2015-06" db="EMBL/GenBank/DDBJ databases">
        <title>Genome sequencing of Thermotogales isolates from hydrothermal vents.</title>
        <authorList>
            <person name="Haverkamp T.H."/>
            <person name="Kublanov I.V."/>
            <person name="Nesbo C.L."/>
        </authorList>
    </citation>
    <scope>NUCLEOTIDE SEQUENCE [LARGE SCALE GENOMIC DNA]</scope>
    <source>
        <strain evidence="10">ik275mar</strain>
    </source>
</reference>
<evidence type="ECO:0000256" key="7">
    <source>
        <dbReference type="SAM" id="Coils"/>
    </source>
</evidence>
<dbReference type="PANTHER" id="PTHR34982:SF1">
    <property type="entry name" value="FLAGELLAR ASSEMBLY PROTEIN FLIH"/>
    <property type="match status" value="1"/>
</dbReference>
<keyword evidence="9" id="KW-0282">Flagellum</keyword>
<sequence length="227" mass="26472">MIIKKRYVYIDTPQVINKKNVEEKKEKEEVKQQADIIKNAQKKANEIIEKAQKKANEIIEKAKKDAQKILDESIREKENLINSQKKATYESISKLNERINFLIQKFDENILKIVEQFENDLFQLTKIIISKILEKEIDEEITKRKLNKILTHIAGMKNVKLYLNPEDIKLLDPNIISQLNNKGIEIIEDSKVQFGVIAETEIGNINTDLKFQMKLINEIIDEVLKNG</sequence>
<gene>
    <name evidence="9" type="ORF">XJ44_07070</name>
</gene>
<evidence type="ECO:0000256" key="2">
    <source>
        <dbReference type="ARBA" id="ARBA00006602"/>
    </source>
</evidence>
<feature type="coiled-coil region" evidence="7">
    <location>
        <begin position="20"/>
        <end position="83"/>
    </location>
</feature>
<keyword evidence="9" id="KW-0966">Cell projection</keyword>
<dbReference type="PANTHER" id="PTHR34982">
    <property type="entry name" value="YOP PROTEINS TRANSLOCATION PROTEIN L"/>
    <property type="match status" value="1"/>
</dbReference>
<feature type="domain" description="Flagellar assembly protein FliH/Type III secretion system HrpE" evidence="8">
    <location>
        <begin position="97"/>
        <end position="214"/>
    </location>
</feature>
<keyword evidence="3" id="KW-0813">Transport</keyword>
<dbReference type="InterPro" id="IPR051472">
    <property type="entry name" value="T3SS_Stator/FliH"/>
</dbReference>
<keyword evidence="7" id="KW-0175">Coiled coil</keyword>
<evidence type="ECO:0000259" key="8">
    <source>
        <dbReference type="Pfam" id="PF02108"/>
    </source>
</evidence>
<evidence type="ECO:0000256" key="4">
    <source>
        <dbReference type="ARBA" id="ARBA00022795"/>
    </source>
</evidence>
<keyword evidence="6" id="KW-1006">Bacterial flagellum protein export</keyword>
<comment type="similarity">
    <text evidence="2">Belongs to the FliH family.</text>
</comment>
<evidence type="ECO:0000256" key="6">
    <source>
        <dbReference type="ARBA" id="ARBA00023225"/>
    </source>
</evidence>
<accession>A0ABX3IHH9</accession>
<comment type="function">
    <text evidence="1">Needed for flagellar regrowth and assembly.</text>
</comment>
<keyword evidence="5" id="KW-0653">Protein transport</keyword>
<keyword evidence="4" id="KW-1005">Bacterial flagellum biogenesis</keyword>
<name>A0ABX3IHH9_9BACT</name>
<dbReference type="InterPro" id="IPR018035">
    <property type="entry name" value="Flagellar_FliH/T3SS_HrpE"/>
</dbReference>
<evidence type="ECO:0000256" key="3">
    <source>
        <dbReference type="ARBA" id="ARBA00022448"/>
    </source>
</evidence>
<dbReference type="Pfam" id="PF02108">
    <property type="entry name" value="FliH"/>
    <property type="match status" value="1"/>
</dbReference>
<dbReference type="RefSeq" id="WP_077198534.1">
    <property type="nucleotide sequence ID" value="NZ_LBFC01000022.1"/>
</dbReference>